<name>A0A1D3JI59_PLAMA</name>
<dbReference type="KEGG" id="pmal:PMUG01_00071500"/>
<gene>
    <name evidence="2" type="primary">PmUG01_00071500</name>
    <name evidence="2" type="ORF">PMUG01_00071500</name>
</gene>
<feature type="transmembrane region" description="Helical" evidence="1">
    <location>
        <begin position="217"/>
        <end position="241"/>
    </location>
</feature>
<organism evidence="2 3">
    <name type="scientific">Plasmodium malariae</name>
    <dbReference type="NCBI Taxonomy" id="5858"/>
    <lineage>
        <taxon>Eukaryota</taxon>
        <taxon>Sar</taxon>
        <taxon>Alveolata</taxon>
        <taxon>Apicomplexa</taxon>
        <taxon>Aconoidasida</taxon>
        <taxon>Haemosporida</taxon>
        <taxon>Plasmodiidae</taxon>
        <taxon>Plasmodium</taxon>
        <taxon>Plasmodium (Plasmodium)</taxon>
    </lineage>
</organism>
<keyword evidence="3" id="KW-1185">Reference proteome</keyword>
<feature type="transmembrane region" description="Helical" evidence="1">
    <location>
        <begin position="159"/>
        <end position="179"/>
    </location>
</feature>
<dbReference type="InterPro" id="IPR022139">
    <property type="entry name" value="Fam-L/Fam-M-like_plasmodium"/>
</dbReference>
<dbReference type="Pfam" id="PF12420">
    <property type="entry name" value="DUF3671"/>
    <property type="match status" value="1"/>
</dbReference>
<keyword evidence="1" id="KW-0812">Transmembrane</keyword>
<dbReference type="RefSeq" id="XP_028859217.1">
    <property type="nucleotide sequence ID" value="XM_029006099.1"/>
</dbReference>
<dbReference type="VEuPathDB" id="PlasmoDB:PmUG01_00071500"/>
<proteinExistence type="predicted"/>
<dbReference type="EMBL" id="FLRL01000036">
    <property type="protein sequence ID" value="SBT85956.1"/>
    <property type="molecule type" value="Genomic_DNA"/>
</dbReference>
<evidence type="ECO:0000256" key="1">
    <source>
        <dbReference type="SAM" id="Phobius"/>
    </source>
</evidence>
<dbReference type="Proteomes" id="UP000219813">
    <property type="component" value="Unassembled WGS sequence"/>
</dbReference>
<dbReference type="OrthoDB" id="10669034at2759"/>
<keyword evidence="1" id="KW-1133">Transmembrane helix</keyword>
<sequence length="255" mass="30772">MNQKIMLFLFIKISTFILLTWIYDFYSEQSTFNKIINKNYNLSKKLDTRNYRLLARYKLNNHSYNVCLKKKLEDNEANKQRYLSNNGRRIKEKNKQSSRNLLNKAQYYVDVIDYNNGIFDGKHFHFKKKWIKKKDYDTFFEKKRRICDVALKKIKFKNYGYIVGMFFFFFFLGIGLPMLCKFEKVRAGARVSEVNFIDEKIIKYISSLLGTNNEFHVFILLYTVAFIILVVLIIIATYKILRNNEKYQKLKLMRE</sequence>
<dbReference type="AlphaFoldDB" id="A0A1D3JI59"/>
<keyword evidence="1" id="KW-0472">Membrane</keyword>
<reference evidence="2 3" key="1">
    <citation type="submission" date="2016-06" db="EMBL/GenBank/DDBJ databases">
        <authorList>
            <consortium name="Pathogen Informatics"/>
        </authorList>
    </citation>
    <scope>NUCLEOTIDE SEQUENCE [LARGE SCALE GENOMIC DNA]</scope>
</reference>
<evidence type="ECO:0000313" key="2">
    <source>
        <dbReference type="EMBL" id="SBT85956.1"/>
    </source>
</evidence>
<accession>A0A1D3JI59</accession>
<evidence type="ECO:0000313" key="3">
    <source>
        <dbReference type="Proteomes" id="UP000219813"/>
    </source>
</evidence>
<protein>
    <submittedName>
        <fullName evidence="2">Fam-m protein</fullName>
    </submittedName>
</protein>
<dbReference type="GeneID" id="39866181"/>
<feature type="transmembrane region" description="Helical" evidence="1">
    <location>
        <begin position="6"/>
        <end position="26"/>
    </location>
</feature>